<dbReference type="InterPro" id="IPR001890">
    <property type="entry name" value="RNA-binding_CRM"/>
</dbReference>
<dbReference type="InterPro" id="IPR051925">
    <property type="entry name" value="RNA-binding_domain"/>
</dbReference>
<feature type="domain" description="CRM" evidence="3">
    <location>
        <begin position="4"/>
        <end position="100"/>
    </location>
</feature>
<dbReference type="PROSITE" id="PS51295">
    <property type="entry name" value="CRM"/>
    <property type="match status" value="1"/>
</dbReference>
<keyword evidence="1 2" id="KW-0694">RNA-binding</keyword>
<dbReference type="NCBIfam" id="TIGR00253">
    <property type="entry name" value="RNA_bind_YhbY"/>
    <property type="match status" value="1"/>
</dbReference>
<dbReference type="SUPFAM" id="SSF75471">
    <property type="entry name" value="YhbY-like"/>
    <property type="match status" value="1"/>
</dbReference>
<dbReference type="AlphaFoldDB" id="Q1K0N8"/>
<reference evidence="4" key="1">
    <citation type="submission" date="2006-05" db="EMBL/GenBank/DDBJ databases">
        <title>Annotation of the draft genome assembly of Desulfuromonas acetoxidans DSM 684.</title>
        <authorList>
            <consortium name="US DOE Joint Genome Institute (JGI-ORNL)"/>
            <person name="Larimer F."/>
            <person name="Land M."/>
            <person name="Hauser L."/>
        </authorList>
    </citation>
    <scope>NUCLEOTIDE SEQUENCE [LARGE SCALE GENOMIC DNA]</scope>
    <source>
        <strain evidence="4">DSM 684</strain>
    </source>
</reference>
<gene>
    <name evidence="4" type="ORF">Dace_2203</name>
</gene>
<dbReference type="PANTHER" id="PTHR40065">
    <property type="entry name" value="RNA-BINDING PROTEIN YHBY"/>
    <property type="match status" value="1"/>
</dbReference>
<dbReference type="Pfam" id="PF01985">
    <property type="entry name" value="CRS1_YhbY"/>
    <property type="match status" value="1"/>
</dbReference>
<dbReference type="Gene3D" id="3.30.110.60">
    <property type="entry name" value="YhbY-like"/>
    <property type="match status" value="1"/>
</dbReference>
<evidence type="ECO:0000256" key="1">
    <source>
        <dbReference type="ARBA" id="ARBA00022884"/>
    </source>
</evidence>
<proteinExistence type="predicted"/>
<accession>Q1K0N8</accession>
<sequence length="101" mass="11107">MPTVTLSGKQNRFLRGLGHHLNPVVLIGKDAVSQGVIDSVEEVLDQHELIKVKLLEGCLVDRKNVAEQLSTTTDSSVVQILGRTILLFRPTPEGKIELPKK</sequence>
<evidence type="ECO:0000259" key="3">
    <source>
        <dbReference type="PROSITE" id="PS51295"/>
    </source>
</evidence>
<dbReference type="InterPro" id="IPR017924">
    <property type="entry name" value="RNA-binding_YhbY"/>
</dbReference>
<dbReference type="RefSeq" id="WP_005999663.1">
    <property type="nucleotide sequence ID" value="NZ_AAEW02000007.1"/>
</dbReference>
<comment type="caution">
    <text evidence="4">The sequence shown here is derived from an EMBL/GenBank/DDBJ whole genome shotgun (WGS) entry which is preliminary data.</text>
</comment>
<evidence type="ECO:0000313" key="5">
    <source>
        <dbReference type="Proteomes" id="UP000005695"/>
    </source>
</evidence>
<evidence type="ECO:0000256" key="2">
    <source>
        <dbReference type="PROSITE-ProRule" id="PRU00626"/>
    </source>
</evidence>
<evidence type="ECO:0000313" key="4">
    <source>
        <dbReference type="EMBL" id="EAT15903.1"/>
    </source>
</evidence>
<dbReference type="GO" id="GO:0003723">
    <property type="term" value="F:RNA binding"/>
    <property type="evidence" value="ECO:0007669"/>
    <property type="project" value="UniProtKB-UniRule"/>
</dbReference>
<protein>
    <recommendedName>
        <fullName evidence="3">CRM domain-containing protein</fullName>
    </recommendedName>
</protein>
<organism evidence="4 5">
    <name type="scientific">Desulfuromonas acetoxidans (strain DSM 684 / 11070)</name>
    <dbReference type="NCBI Taxonomy" id="281689"/>
    <lineage>
        <taxon>Bacteria</taxon>
        <taxon>Pseudomonadati</taxon>
        <taxon>Thermodesulfobacteriota</taxon>
        <taxon>Desulfuromonadia</taxon>
        <taxon>Desulfuromonadales</taxon>
        <taxon>Desulfuromonadaceae</taxon>
        <taxon>Desulfuromonas</taxon>
    </lineage>
</organism>
<dbReference type="Proteomes" id="UP000005695">
    <property type="component" value="Unassembled WGS sequence"/>
</dbReference>
<dbReference type="PANTHER" id="PTHR40065:SF3">
    <property type="entry name" value="RNA-BINDING PROTEIN YHBY"/>
    <property type="match status" value="1"/>
</dbReference>
<dbReference type="SMART" id="SM01103">
    <property type="entry name" value="CRS1_YhbY"/>
    <property type="match status" value="1"/>
</dbReference>
<dbReference type="InterPro" id="IPR035920">
    <property type="entry name" value="YhbY-like_sf"/>
</dbReference>
<dbReference type="OrthoDB" id="9797519at2"/>
<dbReference type="EMBL" id="AAEW02000007">
    <property type="protein sequence ID" value="EAT15903.1"/>
    <property type="molecule type" value="Genomic_DNA"/>
</dbReference>
<reference evidence="4" key="2">
    <citation type="submission" date="2006-05" db="EMBL/GenBank/DDBJ databases">
        <title>Sequencing of the draft genome and assembly of Desulfuromonas acetoxidans DSM 684.</title>
        <authorList>
            <consortium name="US DOE Joint Genome Institute (JGI-PGF)"/>
            <person name="Copeland A."/>
            <person name="Lucas S."/>
            <person name="Lapidus A."/>
            <person name="Barry K."/>
            <person name="Detter J.C."/>
            <person name="Glavina del Rio T."/>
            <person name="Hammon N."/>
            <person name="Israni S."/>
            <person name="Dalin E."/>
            <person name="Tice H."/>
            <person name="Bruce D."/>
            <person name="Pitluck S."/>
            <person name="Richardson P."/>
        </authorList>
    </citation>
    <scope>NUCLEOTIDE SEQUENCE [LARGE SCALE GENOMIC DNA]</scope>
    <source>
        <strain evidence="4">DSM 684</strain>
    </source>
</reference>
<name>Q1K0N8_DESA6</name>
<keyword evidence="5" id="KW-1185">Reference proteome</keyword>